<proteinExistence type="predicted"/>
<sequence>MNESSLTKGIRQPAAPRAGTVIIAAFLIWMTVLPALEVANASEVRPQMLFNRGNYLMEQQEYSRALEHFREIEEHGYESGPLFYNMGISYIYLDSLGKAAWYFQKSTNYRVTSDPAGEGLSFIEQTNRSRGFHIPQLTWYAFIDWMLFEMNHFSWIVMGLLLLNAGVLLLLAGWIFYPDRRLVFGGGAAGSAGLILLLLSITIYIVAQGYRQAVVMETRTPLQPEPTALTLAGSEPEAYDGDLAYEAYTVTLDVRKSRQHDDWVHVRLRNGARGWVPDTAVCEL</sequence>
<dbReference type="SUPFAM" id="SSF48452">
    <property type="entry name" value="TPR-like"/>
    <property type="match status" value="1"/>
</dbReference>
<comment type="caution">
    <text evidence="2">The sequence shown here is derived from an EMBL/GenBank/DDBJ whole genome shotgun (WGS) entry which is preliminary data.</text>
</comment>
<gene>
    <name evidence="2" type="ORF">NATSA_12935</name>
</gene>
<accession>A0A8J7RTG7</accession>
<feature type="transmembrane region" description="Helical" evidence="1">
    <location>
        <begin position="20"/>
        <end position="39"/>
    </location>
</feature>
<keyword evidence="1" id="KW-0472">Membrane</keyword>
<organism evidence="2 3">
    <name type="scientific">Natronogracilivirga saccharolytica</name>
    <dbReference type="NCBI Taxonomy" id="2812953"/>
    <lineage>
        <taxon>Bacteria</taxon>
        <taxon>Pseudomonadati</taxon>
        <taxon>Balneolota</taxon>
        <taxon>Balneolia</taxon>
        <taxon>Balneolales</taxon>
        <taxon>Cyclonatronaceae</taxon>
        <taxon>Natronogracilivirga</taxon>
    </lineage>
</organism>
<keyword evidence="3" id="KW-1185">Reference proteome</keyword>
<dbReference type="AlphaFoldDB" id="A0A8J7RTG7"/>
<dbReference type="InterPro" id="IPR011990">
    <property type="entry name" value="TPR-like_helical_dom_sf"/>
</dbReference>
<evidence type="ECO:0000256" key="1">
    <source>
        <dbReference type="SAM" id="Phobius"/>
    </source>
</evidence>
<name>A0A8J7RTG7_9BACT</name>
<keyword evidence="1" id="KW-1133">Transmembrane helix</keyword>
<reference evidence="2" key="1">
    <citation type="submission" date="2021-02" db="EMBL/GenBank/DDBJ databases">
        <title>Natronogracilivirga saccharolytica gen. nov. sp. nov. a new anaerobic, haloalkiliphilic carbohydrate-fermenting bacterium from soda lake and proposing of Cyclonatronumiaceae fam. nov. in the phylum Balneolaeota.</title>
        <authorList>
            <person name="Zhilina T.N."/>
            <person name="Sorokin D.Y."/>
            <person name="Zavarzina D.G."/>
            <person name="Toshchakov S.V."/>
            <person name="Kublanov I.V."/>
        </authorList>
    </citation>
    <scope>NUCLEOTIDE SEQUENCE</scope>
    <source>
        <strain evidence="2">Z-1702</strain>
    </source>
</reference>
<dbReference type="EMBL" id="JAFIDN010000011">
    <property type="protein sequence ID" value="MBP3193574.1"/>
    <property type="molecule type" value="Genomic_DNA"/>
</dbReference>
<feature type="transmembrane region" description="Helical" evidence="1">
    <location>
        <begin position="155"/>
        <end position="177"/>
    </location>
</feature>
<dbReference type="RefSeq" id="WP_210513028.1">
    <property type="nucleotide sequence ID" value="NZ_JAFIDN010000011.1"/>
</dbReference>
<evidence type="ECO:0000313" key="2">
    <source>
        <dbReference type="EMBL" id="MBP3193574.1"/>
    </source>
</evidence>
<dbReference type="Proteomes" id="UP000673975">
    <property type="component" value="Unassembled WGS sequence"/>
</dbReference>
<dbReference type="Gene3D" id="1.25.40.10">
    <property type="entry name" value="Tetratricopeptide repeat domain"/>
    <property type="match status" value="1"/>
</dbReference>
<feature type="transmembrane region" description="Helical" evidence="1">
    <location>
        <begin position="183"/>
        <end position="207"/>
    </location>
</feature>
<protein>
    <submittedName>
        <fullName evidence="2">Tetratricopeptide repeat protein</fullName>
    </submittedName>
</protein>
<evidence type="ECO:0000313" key="3">
    <source>
        <dbReference type="Proteomes" id="UP000673975"/>
    </source>
</evidence>
<keyword evidence="1" id="KW-0812">Transmembrane</keyword>